<keyword evidence="6" id="KW-1185">Reference proteome</keyword>
<reference evidence="5 6" key="1">
    <citation type="submission" date="2024-03" db="EMBL/GenBank/DDBJ databases">
        <title>Complete genome sequence of the green alga Chloropicon roscoffensis RCC1871.</title>
        <authorList>
            <person name="Lemieux C."/>
            <person name="Pombert J.-F."/>
            <person name="Otis C."/>
            <person name="Turmel M."/>
        </authorList>
    </citation>
    <scope>NUCLEOTIDE SEQUENCE [LARGE SCALE GENOMIC DNA]</scope>
    <source>
        <strain evidence="5 6">RCC1871</strain>
    </source>
</reference>
<evidence type="ECO:0000313" key="5">
    <source>
        <dbReference type="EMBL" id="WZN65175.1"/>
    </source>
</evidence>
<dbReference type="GO" id="GO:0016226">
    <property type="term" value="P:iron-sulfur cluster assembly"/>
    <property type="evidence" value="ECO:0007669"/>
    <property type="project" value="InterPro"/>
</dbReference>
<dbReference type="SUPFAM" id="SSF117916">
    <property type="entry name" value="Fe-S cluster assembly (FSCA) domain-like"/>
    <property type="match status" value="2"/>
</dbReference>
<dbReference type="GO" id="GO:0051536">
    <property type="term" value="F:iron-sulfur cluster binding"/>
    <property type="evidence" value="ECO:0007669"/>
    <property type="project" value="InterPro"/>
</dbReference>
<dbReference type="GO" id="GO:0005739">
    <property type="term" value="C:mitochondrion"/>
    <property type="evidence" value="ECO:0007669"/>
    <property type="project" value="TreeGrafter"/>
</dbReference>
<dbReference type="PANTHER" id="PTHR11178">
    <property type="entry name" value="IRON-SULFUR CLUSTER SCAFFOLD PROTEIN NFU-RELATED"/>
    <property type="match status" value="1"/>
</dbReference>
<dbReference type="GO" id="GO:0009570">
    <property type="term" value="C:chloroplast stroma"/>
    <property type="evidence" value="ECO:0007669"/>
    <property type="project" value="TreeGrafter"/>
</dbReference>
<organism evidence="5 6">
    <name type="scientific">Chloropicon roscoffensis</name>
    <dbReference type="NCBI Taxonomy" id="1461544"/>
    <lineage>
        <taxon>Eukaryota</taxon>
        <taxon>Viridiplantae</taxon>
        <taxon>Chlorophyta</taxon>
        <taxon>Chloropicophyceae</taxon>
        <taxon>Chloropicales</taxon>
        <taxon>Chloropicaceae</taxon>
        <taxon>Chloropicon</taxon>
    </lineage>
</organism>
<comment type="subunit">
    <text evidence="2">Homodimer; disulfide-linked.</text>
</comment>
<feature type="compositionally biased region" description="Low complexity" evidence="3">
    <location>
        <begin position="48"/>
        <end position="59"/>
    </location>
</feature>
<evidence type="ECO:0000256" key="3">
    <source>
        <dbReference type="SAM" id="MobiDB-lite"/>
    </source>
</evidence>
<sequence length="236" mass="25558">MASVSPAMFEAGRSLRRAQGPTGLCRCPGNSSLRRRRDPSRSRFACPSAAGGSRSRGTGRLSAKGLRRVVCGAVEDSYTLELTEENVENVLDEVRPYLMADGGNVELVEIDGLTVRVRLQGACGSCPSSMTTMKMGIQRKLMEKIPEILEVEQLMDEITGLELNEENVESVLDEIRPYLVGAGGGSIELEDIDGPVVKVHISGEAANVMTVRVSVTQKLREKIPLIAAVQLTDRDD</sequence>
<dbReference type="InterPro" id="IPR034904">
    <property type="entry name" value="FSCA_dom_sf"/>
</dbReference>
<dbReference type="InterPro" id="IPR001075">
    <property type="entry name" value="NIF_FeS_clus_asmbl_NifU_C"/>
</dbReference>
<accession>A0AAX4PGN8</accession>
<name>A0AAX4PGN8_9CHLO</name>
<feature type="domain" description="NIF system FeS cluster assembly NifU C-terminal" evidence="4">
    <location>
        <begin position="168"/>
        <end position="229"/>
    </location>
</feature>
<feature type="region of interest" description="Disordered" evidence="3">
    <location>
        <begin position="22"/>
        <end position="59"/>
    </location>
</feature>
<dbReference type="FunFam" id="3.30.300.130:FF:000003">
    <property type="entry name" value="NifU-like protein 3, chloroplastic"/>
    <property type="match status" value="1"/>
</dbReference>
<comment type="similarity">
    <text evidence="1">Belongs to the NifU family.</text>
</comment>
<evidence type="ECO:0000256" key="2">
    <source>
        <dbReference type="ARBA" id="ARBA00011748"/>
    </source>
</evidence>
<evidence type="ECO:0000259" key="4">
    <source>
        <dbReference type="Pfam" id="PF01106"/>
    </source>
</evidence>
<evidence type="ECO:0000313" key="6">
    <source>
        <dbReference type="Proteomes" id="UP001472866"/>
    </source>
</evidence>
<dbReference type="Pfam" id="PF01106">
    <property type="entry name" value="NifU"/>
    <property type="match status" value="2"/>
</dbReference>
<dbReference type="AlphaFoldDB" id="A0AAX4PGN8"/>
<dbReference type="EMBL" id="CP151511">
    <property type="protein sequence ID" value="WZN65175.1"/>
    <property type="molecule type" value="Genomic_DNA"/>
</dbReference>
<proteinExistence type="inferred from homology"/>
<dbReference type="Gene3D" id="3.30.300.130">
    <property type="entry name" value="Fe-S cluster assembly (FSCA)"/>
    <property type="match status" value="2"/>
</dbReference>
<gene>
    <name evidence="5" type="ORF">HKI87_11g67320</name>
</gene>
<protein>
    <submittedName>
        <fullName evidence="5">Iron-sulfur cluster assembly protein NifU</fullName>
    </submittedName>
</protein>
<dbReference type="Proteomes" id="UP001472866">
    <property type="component" value="Chromosome 11"/>
</dbReference>
<evidence type="ECO:0000256" key="1">
    <source>
        <dbReference type="ARBA" id="ARBA00006420"/>
    </source>
</evidence>
<feature type="domain" description="NIF system FeS cluster assembly NifU C-terminal" evidence="4">
    <location>
        <begin position="87"/>
        <end position="152"/>
    </location>
</feature>
<dbReference type="GO" id="GO:0005198">
    <property type="term" value="F:structural molecule activity"/>
    <property type="evidence" value="ECO:0007669"/>
    <property type="project" value="UniProtKB-ARBA"/>
</dbReference>
<dbReference type="PANTHER" id="PTHR11178:SF25">
    <property type="entry name" value="NIFU-LIKE PROTEIN 3, CHLOROPLASTIC"/>
    <property type="match status" value="1"/>
</dbReference>
<dbReference type="GO" id="GO:0005506">
    <property type="term" value="F:iron ion binding"/>
    <property type="evidence" value="ECO:0007669"/>
    <property type="project" value="InterPro"/>
</dbReference>